<dbReference type="EMBL" id="JAGIYY010000008">
    <property type="protein sequence ID" value="MBP0440630.1"/>
    <property type="molecule type" value="Genomic_DNA"/>
</dbReference>
<proteinExistence type="predicted"/>
<evidence type="ECO:0000313" key="2">
    <source>
        <dbReference type="Proteomes" id="UP000666240"/>
    </source>
</evidence>
<protein>
    <submittedName>
        <fullName evidence="1">Uncharacterized protein</fullName>
    </submittedName>
</protein>
<gene>
    <name evidence="1" type="ORF">J5Y06_18425</name>
</gene>
<sequence>MLDAYGLPIESRAYAERRIEIARQGYELNCLRRGMPADWSTLPSDERHMWLMTAEAMLERALSDDMAAVA</sequence>
<dbReference type="AlphaFoldDB" id="A0A8J7R1R8"/>
<evidence type="ECO:0000313" key="1">
    <source>
        <dbReference type="EMBL" id="MBP0440630.1"/>
    </source>
</evidence>
<reference evidence="1" key="1">
    <citation type="submission" date="2021-03" db="EMBL/GenBank/DDBJ databases">
        <title>Genome sequencing and assembly of Tianweitania sediminis.</title>
        <authorList>
            <person name="Chhetri G."/>
        </authorList>
    </citation>
    <scope>NUCLEOTIDE SEQUENCE</scope>
    <source>
        <strain evidence="1">Z8</strain>
    </source>
</reference>
<accession>A0A8J7R1R8</accession>
<dbReference type="Proteomes" id="UP000666240">
    <property type="component" value="Unassembled WGS sequence"/>
</dbReference>
<comment type="caution">
    <text evidence="1">The sequence shown here is derived from an EMBL/GenBank/DDBJ whole genome shotgun (WGS) entry which is preliminary data.</text>
</comment>
<name>A0A8J7R1R8_9HYPH</name>
<organism evidence="1 2">
    <name type="scientific">Tianweitania sediminis</name>
    <dbReference type="NCBI Taxonomy" id="1502156"/>
    <lineage>
        <taxon>Bacteria</taxon>
        <taxon>Pseudomonadati</taxon>
        <taxon>Pseudomonadota</taxon>
        <taxon>Alphaproteobacteria</taxon>
        <taxon>Hyphomicrobiales</taxon>
        <taxon>Phyllobacteriaceae</taxon>
        <taxon>Tianweitania</taxon>
    </lineage>
</organism>
<dbReference type="RefSeq" id="WP_209336650.1">
    <property type="nucleotide sequence ID" value="NZ_JAGIYY010000008.1"/>
</dbReference>
<keyword evidence="2" id="KW-1185">Reference proteome</keyword>